<evidence type="ECO:0000313" key="9">
    <source>
        <dbReference type="Proteomes" id="UP000283255"/>
    </source>
</evidence>
<dbReference type="InterPro" id="IPR017528">
    <property type="entry name" value="CHP03097O-antigen_lig-rel"/>
</dbReference>
<dbReference type="OrthoDB" id="9772644at2"/>
<feature type="transmembrane region" description="Helical" evidence="5">
    <location>
        <begin position="172"/>
        <end position="189"/>
    </location>
</feature>
<dbReference type="InterPro" id="IPR045979">
    <property type="entry name" value="DUF5935"/>
</dbReference>
<comment type="caution">
    <text evidence="8">The sequence shown here is derived from an EMBL/GenBank/DDBJ whole genome shotgun (WGS) entry which is preliminary data.</text>
</comment>
<evidence type="ECO:0000313" key="8">
    <source>
        <dbReference type="EMBL" id="RJG50636.1"/>
    </source>
</evidence>
<keyword evidence="8" id="KW-0436">Ligase</keyword>
<evidence type="ECO:0000256" key="4">
    <source>
        <dbReference type="ARBA" id="ARBA00023136"/>
    </source>
</evidence>
<dbReference type="RefSeq" id="WP_119909437.1">
    <property type="nucleotide sequence ID" value="NZ_QZCH01000002.1"/>
</dbReference>
<dbReference type="PANTHER" id="PTHR37422">
    <property type="entry name" value="TEICHURONIC ACID BIOSYNTHESIS PROTEIN TUAE"/>
    <property type="match status" value="1"/>
</dbReference>
<keyword evidence="3 5" id="KW-1133">Transmembrane helix</keyword>
<keyword evidence="9" id="KW-1185">Reference proteome</keyword>
<accession>A0A418YJ12</accession>
<gene>
    <name evidence="8" type="ORF">D1Z90_03960</name>
</gene>
<name>A0A418YJ12_9GAMM</name>
<protein>
    <submittedName>
        <fullName evidence="8">Putative O-glycosylation ligase, exosortase A system-associated</fullName>
    </submittedName>
</protein>
<evidence type="ECO:0000256" key="2">
    <source>
        <dbReference type="ARBA" id="ARBA00022692"/>
    </source>
</evidence>
<dbReference type="InterPro" id="IPR051533">
    <property type="entry name" value="WaaL-like"/>
</dbReference>
<feature type="transmembrane region" description="Helical" evidence="5">
    <location>
        <begin position="330"/>
        <end position="348"/>
    </location>
</feature>
<evidence type="ECO:0000256" key="3">
    <source>
        <dbReference type="ARBA" id="ARBA00022989"/>
    </source>
</evidence>
<evidence type="ECO:0000256" key="5">
    <source>
        <dbReference type="SAM" id="Phobius"/>
    </source>
</evidence>
<sequence length="434" mass="48343">MRDIALSLFYLGLIPFCLKRPIWAVLVWSWLSYMNPHRLVYGFAYSLPFAQTTAILMLIALLLTKEKFTMPWGDGKVFILLFFILCTVLSTFNAFYPELAWMQLEKVLKIQIMVFASLYILTTYKDLKALVWVIVASIGFYGVKGGIFTITTGGIYRVQGPADSFIYGNNEIGLAILIVVPLVRFLAVVEERWWLKMGLNAMAVICLFAVIGTHSRGALVGGVMMMGFLCLKSKQPILSMMATALVGLMLLNFAPSQWTDRMNTIETFEEDQSAMGRINAWQMATNLASSNVMGGGFETFRKDIFYLYAPEPGMVHDAHSIYFEVIGEHGFIAFALFILLWLSTWLSAQKLIKATNKAPPGSEGAKLNQLLRHVQVSFVAYLSGGAFLGMAYFDLPYHLLCIVITAGVIVSKLQTPEETSAKQSSPTGASNFYS</sequence>
<feature type="domain" description="O-antigen ligase-related" evidence="6">
    <location>
        <begin position="202"/>
        <end position="338"/>
    </location>
</feature>
<feature type="transmembrane region" description="Helical" evidence="5">
    <location>
        <begin position="201"/>
        <end position="225"/>
    </location>
</feature>
<feature type="transmembrane region" description="Helical" evidence="5">
    <location>
        <begin position="129"/>
        <end position="151"/>
    </location>
</feature>
<dbReference type="InterPro" id="IPR007016">
    <property type="entry name" value="O-antigen_ligase-rel_domated"/>
</dbReference>
<reference evidence="8 9" key="2">
    <citation type="submission" date="2019-01" db="EMBL/GenBank/DDBJ databases">
        <title>Motilimonas pumilus sp. nov., isolated from the gut of sea cucumber (Apostichopus japonicus).</title>
        <authorList>
            <person name="Wang F.-Q."/>
            <person name="Ren L.-H."/>
            <person name="Lin Y.-W."/>
            <person name="Sun G.-H."/>
            <person name="Du Z.-J."/>
            <person name="Zhao J.-X."/>
            <person name="Liu X.-J."/>
            <person name="Liu L.-J."/>
        </authorList>
    </citation>
    <scope>NUCLEOTIDE SEQUENCE [LARGE SCALE GENOMIC DNA]</scope>
    <source>
        <strain evidence="8 9">PLHSC7-2</strain>
    </source>
</reference>
<dbReference type="GO" id="GO:0016874">
    <property type="term" value="F:ligase activity"/>
    <property type="evidence" value="ECO:0007669"/>
    <property type="project" value="UniProtKB-KW"/>
</dbReference>
<dbReference type="Proteomes" id="UP000283255">
    <property type="component" value="Unassembled WGS sequence"/>
</dbReference>
<proteinExistence type="predicted"/>
<feature type="transmembrane region" description="Helical" evidence="5">
    <location>
        <begin position="75"/>
        <end position="96"/>
    </location>
</feature>
<comment type="subcellular location">
    <subcellularLocation>
        <location evidence="1">Membrane</location>
        <topology evidence="1">Multi-pass membrane protein</topology>
    </subcellularLocation>
</comment>
<evidence type="ECO:0000256" key="1">
    <source>
        <dbReference type="ARBA" id="ARBA00004141"/>
    </source>
</evidence>
<dbReference type="GO" id="GO:0016020">
    <property type="term" value="C:membrane"/>
    <property type="evidence" value="ECO:0007669"/>
    <property type="project" value="UniProtKB-SubCell"/>
</dbReference>
<reference evidence="8 9" key="1">
    <citation type="submission" date="2018-09" db="EMBL/GenBank/DDBJ databases">
        <authorList>
            <person name="Wang F."/>
        </authorList>
    </citation>
    <scope>NUCLEOTIDE SEQUENCE [LARGE SCALE GENOMIC DNA]</scope>
    <source>
        <strain evidence="8 9">PLHSC7-2</strain>
    </source>
</reference>
<dbReference type="AlphaFoldDB" id="A0A418YJ12"/>
<dbReference type="PANTHER" id="PTHR37422:SF13">
    <property type="entry name" value="LIPOPOLYSACCHARIDE BIOSYNTHESIS PROTEIN PA4999-RELATED"/>
    <property type="match status" value="1"/>
</dbReference>
<feature type="transmembrane region" description="Helical" evidence="5">
    <location>
        <begin position="43"/>
        <end position="63"/>
    </location>
</feature>
<dbReference type="Pfam" id="PF04932">
    <property type="entry name" value="Wzy_C"/>
    <property type="match status" value="1"/>
</dbReference>
<organism evidence="8 9">
    <name type="scientific">Motilimonas pumila</name>
    <dbReference type="NCBI Taxonomy" id="2303987"/>
    <lineage>
        <taxon>Bacteria</taxon>
        <taxon>Pseudomonadati</taxon>
        <taxon>Pseudomonadota</taxon>
        <taxon>Gammaproteobacteria</taxon>
        <taxon>Alteromonadales</taxon>
        <taxon>Alteromonadales genera incertae sedis</taxon>
        <taxon>Motilimonas</taxon>
    </lineage>
</organism>
<evidence type="ECO:0000259" key="7">
    <source>
        <dbReference type="Pfam" id="PF19358"/>
    </source>
</evidence>
<feature type="transmembrane region" description="Helical" evidence="5">
    <location>
        <begin position="237"/>
        <end position="254"/>
    </location>
</feature>
<keyword evidence="4 5" id="KW-0472">Membrane</keyword>
<feature type="domain" description="DUF5935" evidence="7">
    <location>
        <begin position="1"/>
        <end position="187"/>
    </location>
</feature>
<dbReference type="EMBL" id="QZCH01000002">
    <property type="protein sequence ID" value="RJG50636.1"/>
    <property type="molecule type" value="Genomic_DNA"/>
</dbReference>
<evidence type="ECO:0000259" key="6">
    <source>
        <dbReference type="Pfam" id="PF04932"/>
    </source>
</evidence>
<feature type="transmembrane region" description="Helical" evidence="5">
    <location>
        <begin position="395"/>
        <end position="413"/>
    </location>
</feature>
<keyword evidence="2 5" id="KW-0812">Transmembrane</keyword>
<dbReference type="NCBIfam" id="TIGR03097">
    <property type="entry name" value="PEP_O_lig_1"/>
    <property type="match status" value="1"/>
</dbReference>
<dbReference type="Pfam" id="PF19358">
    <property type="entry name" value="DUF5935"/>
    <property type="match status" value="1"/>
</dbReference>